<evidence type="ECO:0000313" key="2">
    <source>
        <dbReference type="Proteomes" id="UP000252355"/>
    </source>
</evidence>
<dbReference type="EMBL" id="QOQW01000017">
    <property type="protein sequence ID" value="RCK78946.1"/>
    <property type="molecule type" value="Genomic_DNA"/>
</dbReference>
<sequence length="39" mass="4561">MTRAAWAGPRSRWRRGERRHGLPWLVLAFPSRPTSTLET</sequence>
<protein>
    <submittedName>
        <fullName evidence="1">Uncharacterized protein</fullName>
    </submittedName>
</protein>
<dbReference type="Proteomes" id="UP000252355">
    <property type="component" value="Unassembled WGS sequence"/>
</dbReference>
<gene>
    <name evidence="1" type="ORF">OZSIB_0497</name>
</gene>
<name>A0A367ZLG9_9BACT</name>
<organism evidence="1 2">
    <name type="scientific">Candidatus Ozemobacter sibiricus</name>
    <dbReference type="NCBI Taxonomy" id="2268124"/>
    <lineage>
        <taxon>Bacteria</taxon>
        <taxon>Candidatus Ozemobacteria</taxon>
        <taxon>Candidatus Ozemobacterales</taxon>
        <taxon>Candidatus Ozemobacteraceae</taxon>
        <taxon>Candidatus Ozemobacter</taxon>
    </lineage>
</organism>
<proteinExistence type="predicted"/>
<dbReference type="AlphaFoldDB" id="A0A367ZLG9"/>
<accession>A0A367ZLG9</accession>
<comment type="caution">
    <text evidence="1">The sequence shown here is derived from an EMBL/GenBank/DDBJ whole genome shotgun (WGS) entry which is preliminary data.</text>
</comment>
<evidence type="ECO:0000313" key="1">
    <source>
        <dbReference type="EMBL" id="RCK78946.1"/>
    </source>
</evidence>
<reference evidence="1 2" key="1">
    <citation type="submission" date="2018-05" db="EMBL/GenBank/DDBJ databases">
        <title>A metagenomic window into the 2 km-deep terrestrial subsurface aquifer revealed taxonomically and functionally diverse microbial community comprising novel uncultured bacterial lineages.</title>
        <authorList>
            <person name="Kadnikov V.V."/>
            <person name="Mardanov A.V."/>
            <person name="Beletsky A.V."/>
            <person name="Banks D."/>
            <person name="Pimenov N.V."/>
            <person name="Frank Y.A."/>
            <person name="Karnachuk O.V."/>
            <person name="Ravin N.V."/>
        </authorList>
    </citation>
    <scope>NUCLEOTIDE SEQUENCE [LARGE SCALE GENOMIC DNA]</scope>
    <source>
        <strain evidence="1">BY5</strain>
    </source>
</reference>